<dbReference type="EMBL" id="VLKW01000001">
    <property type="protein sequence ID" value="TWI51536.1"/>
    <property type="molecule type" value="Genomic_DNA"/>
</dbReference>
<dbReference type="RefSeq" id="WP_145872945.1">
    <property type="nucleotide sequence ID" value="NZ_CP046904.1"/>
</dbReference>
<reference evidence="1 4" key="3">
    <citation type="submission" date="2019-12" db="EMBL/GenBank/DDBJ databases">
        <title>Draft Genome Sequences of Six Type Strains of the Genus Massilia.</title>
        <authorList>
            <person name="Miess H."/>
            <person name="Frediansyah A."/>
            <person name="Goeker M."/>
            <person name="Gross H."/>
        </authorList>
    </citation>
    <scope>NUCLEOTIDE SEQUENCE [LARGE SCALE GENOMIC DNA]</scope>
    <source>
        <strain evidence="1 4">DSM 26639</strain>
    </source>
</reference>
<dbReference type="EMBL" id="CP046904">
    <property type="protein sequence ID" value="QGZ41559.1"/>
    <property type="molecule type" value="Genomic_DNA"/>
</dbReference>
<evidence type="ECO:0000313" key="2">
    <source>
        <dbReference type="EMBL" id="TWI51536.1"/>
    </source>
</evidence>
<evidence type="ECO:0000313" key="1">
    <source>
        <dbReference type="EMBL" id="QGZ41559.1"/>
    </source>
</evidence>
<protein>
    <submittedName>
        <fullName evidence="2">Uncharacterized protein</fullName>
    </submittedName>
</protein>
<dbReference type="AlphaFoldDB" id="A0A562Q676"/>
<dbReference type="Proteomes" id="UP000315112">
    <property type="component" value="Unassembled WGS sequence"/>
</dbReference>
<gene>
    <name evidence="1" type="ORF">GO485_22550</name>
    <name evidence="2" type="ORF">IP92_00523</name>
</gene>
<reference evidence="2 3" key="1">
    <citation type="journal article" date="2015" name="Stand. Genomic Sci.">
        <title>Genomic Encyclopedia of Bacterial and Archaeal Type Strains, Phase III: the genomes of soil and plant-associated and newly described type strains.</title>
        <authorList>
            <person name="Whitman W.B."/>
            <person name="Woyke T."/>
            <person name="Klenk H.P."/>
            <person name="Zhou Y."/>
            <person name="Lilburn T.G."/>
            <person name="Beck B.J."/>
            <person name="De Vos P."/>
            <person name="Vandamme P."/>
            <person name="Eisen J.A."/>
            <person name="Garrity G."/>
            <person name="Hugenholtz P."/>
            <person name="Kyrpides N.C."/>
        </authorList>
    </citation>
    <scope>NUCLEOTIDE SEQUENCE [LARGE SCALE GENOMIC DNA]</scope>
    <source>
        <strain evidence="2 3">CGMCC 1.10685</strain>
    </source>
</reference>
<evidence type="ECO:0000313" key="3">
    <source>
        <dbReference type="Proteomes" id="UP000315112"/>
    </source>
</evidence>
<reference evidence="2" key="2">
    <citation type="submission" date="2019-07" db="EMBL/GenBank/DDBJ databases">
        <authorList>
            <person name="Whitman W."/>
            <person name="Huntemann M."/>
            <person name="Clum A."/>
            <person name="Pillay M."/>
            <person name="Palaniappan K."/>
            <person name="Varghese N."/>
            <person name="Mikhailova N."/>
            <person name="Stamatis D."/>
            <person name="Reddy T."/>
            <person name="Daum C."/>
            <person name="Shapiro N."/>
            <person name="Ivanova N."/>
            <person name="Kyrpides N."/>
            <person name="Woyke T."/>
        </authorList>
    </citation>
    <scope>NUCLEOTIDE SEQUENCE</scope>
    <source>
        <strain evidence="2">CGMCC 1.10685</strain>
    </source>
</reference>
<evidence type="ECO:0000313" key="4">
    <source>
        <dbReference type="Proteomes" id="UP000437862"/>
    </source>
</evidence>
<dbReference type="Proteomes" id="UP000437862">
    <property type="component" value="Chromosome"/>
</dbReference>
<proteinExistence type="predicted"/>
<accession>A0A562Q676</accession>
<name>A0A562Q676_9BURK</name>
<sequence length="69" mass="7717">MNPRYDELTAQYLQVGLIYKTMLGVKDAEAYLQSVGIPGHLIYRVLHSDEHRHLLSGQSVPGTGDLHGR</sequence>
<dbReference type="OrthoDB" id="8759983at2"/>
<organism evidence="2 3">
    <name type="scientific">Pseudoduganella flava</name>
    <dbReference type="NCBI Taxonomy" id="871742"/>
    <lineage>
        <taxon>Bacteria</taxon>
        <taxon>Pseudomonadati</taxon>
        <taxon>Pseudomonadota</taxon>
        <taxon>Betaproteobacteria</taxon>
        <taxon>Burkholderiales</taxon>
        <taxon>Oxalobacteraceae</taxon>
        <taxon>Telluria group</taxon>
        <taxon>Pseudoduganella</taxon>
    </lineage>
</organism>
<keyword evidence="4" id="KW-1185">Reference proteome</keyword>